<gene>
    <name evidence="1" type="ORF">B5M42_10795</name>
</gene>
<name>A0A4Y8Q2N8_9BACL</name>
<keyword evidence="2" id="KW-1185">Reference proteome</keyword>
<evidence type="ECO:0000313" key="1">
    <source>
        <dbReference type="EMBL" id="TFE88034.1"/>
    </source>
</evidence>
<dbReference type="RefSeq" id="WP_134752611.1">
    <property type="nucleotide sequence ID" value="NZ_MYFO02000003.1"/>
</dbReference>
<dbReference type="AlphaFoldDB" id="A0A4Y8Q2N8"/>
<organism evidence="1 2">
    <name type="scientific">Paenibacillus athensensis</name>
    <dbReference type="NCBI Taxonomy" id="1967502"/>
    <lineage>
        <taxon>Bacteria</taxon>
        <taxon>Bacillati</taxon>
        <taxon>Bacillota</taxon>
        <taxon>Bacilli</taxon>
        <taxon>Bacillales</taxon>
        <taxon>Paenibacillaceae</taxon>
        <taxon>Paenibacillus</taxon>
    </lineage>
</organism>
<protein>
    <submittedName>
        <fullName evidence="1">Uncharacterized protein</fullName>
    </submittedName>
</protein>
<dbReference type="Proteomes" id="UP000298246">
    <property type="component" value="Unassembled WGS sequence"/>
</dbReference>
<reference evidence="1 2" key="1">
    <citation type="submission" date="2017-03" db="EMBL/GenBank/DDBJ databases">
        <title>Isolation of Levoglucosan Utilizing Bacteria.</title>
        <authorList>
            <person name="Arya A.S."/>
        </authorList>
    </citation>
    <scope>NUCLEOTIDE SEQUENCE [LARGE SCALE GENOMIC DNA]</scope>
    <source>
        <strain evidence="1 2">MEC069</strain>
    </source>
</reference>
<accession>A0A4Y8Q2N8</accession>
<dbReference type="OrthoDB" id="2661156at2"/>
<sequence length="139" mass="15345">MTSAAPLFFEFEQENHAIMALDMLEELGYKPQLLERFDKPTLHLHLDGQEVTSALEIAQAYGGQLVERPHAASGEAAFAMAYGLEGSIAIPAHTVNEDWPDGYAQASSVDWHDALPDDDEASFDPSADDYNHFRPGIRL</sequence>
<evidence type="ECO:0000313" key="2">
    <source>
        <dbReference type="Proteomes" id="UP000298246"/>
    </source>
</evidence>
<comment type="caution">
    <text evidence="1">The sequence shown here is derived from an EMBL/GenBank/DDBJ whole genome shotgun (WGS) entry which is preliminary data.</text>
</comment>
<dbReference type="EMBL" id="MYFO01000011">
    <property type="protein sequence ID" value="TFE88034.1"/>
    <property type="molecule type" value="Genomic_DNA"/>
</dbReference>
<proteinExistence type="predicted"/>